<protein>
    <submittedName>
        <fullName evidence="1">Uma2 family endonuclease</fullName>
    </submittedName>
</protein>
<comment type="caution">
    <text evidence="1">The sequence shown here is derived from an EMBL/GenBank/DDBJ whole genome shotgun (WGS) entry which is preliminary data.</text>
</comment>
<dbReference type="GO" id="GO:0004519">
    <property type="term" value="F:endonuclease activity"/>
    <property type="evidence" value="ECO:0007669"/>
    <property type="project" value="UniProtKB-KW"/>
</dbReference>
<proteinExistence type="predicted"/>
<name>A0ABR9UPR0_9CHRO</name>
<organism evidence="1 2">
    <name type="scientific">Gloeocapsopsis crepidinum LEGE 06123</name>
    <dbReference type="NCBI Taxonomy" id="588587"/>
    <lineage>
        <taxon>Bacteria</taxon>
        <taxon>Bacillati</taxon>
        <taxon>Cyanobacteriota</taxon>
        <taxon>Cyanophyceae</taxon>
        <taxon>Oscillatoriophycideae</taxon>
        <taxon>Chroococcales</taxon>
        <taxon>Chroococcaceae</taxon>
        <taxon>Gloeocapsopsis</taxon>
    </lineage>
</organism>
<keyword evidence="1" id="KW-0255">Endonuclease</keyword>
<dbReference type="InterPro" id="IPR012296">
    <property type="entry name" value="Nuclease_put_TT1808"/>
</dbReference>
<accession>A0ABR9UPR0</accession>
<sequence>MRKYAEYASLDIPEYWIIAPKKERIWISTHAENEEGYEKKSSSKDGK</sequence>
<dbReference type="Gene3D" id="3.90.1570.10">
    <property type="entry name" value="tt1808, chain A"/>
    <property type="match status" value="1"/>
</dbReference>
<dbReference type="EMBL" id="JADEWN010000011">
    <property type="protein sequence ID" value="MBE9190018.1"/>
    <property type="molecule type" value="Genomic_DNA"/>
</dbReference>
<gene>
    <name evidence="1" type="ORF">IQ230_06510</name>
</gene>
<reference evidence="1 2" key="1">
    <citation type="submission" date="2020-10" db="EMBL/GenBank/DDBJ databases">
        <authorList>
            <person name="Castelo-Branco R."/>
            <person name="Eusebio N."/>
            <person name="Adriana R."/>
            <person name="Vieira A."/>
            <person name="Brugerolle De Fraissinette N."/>
            <person name="Rezende De Castro R."/>
            <person name="Schneider M.P."/>
            <person name="Vasconcelos V."/>
            <person name="Leao P.N."/>
        </authorList>
    </citation>
    <scope>NUCLEOTIDE SEQUENCE [LARGE SCALE GENOMIC DNA]</scope>
    <source>
        <strain evidence="1 2">LEGE 06123</strain>
    </source>
</reference>
<evidence type="ECO:0000313" key="1">
    <source>
        <dbReference type="EMBL" id="MBE9190018.1"/>
    </source>
</evidence>
<evidence type="ECO:0000313" key="2">
    <source>
        <dbReference type="Proteomes" id="UP000651156"/>
    </source>
</evidence>
<dbReference type="Proteomes" id="UP000651156">
    <property type="component" value="Unassembled WGS sequence"/>
</dbReference>
<keyword evidence="1" id="KW-0378">Hydrolase</keyword>
<keyword evidence="1" id="KW-0540">Nuclease</keyword>
<keyword evidence="2" id="KW-1185">Reference proteome</keyword>